<keyword evidence="2" id="KW-1185">Reference proteome</keyword>
<proteinExistence type="predicted"/>
<reference evidence="1 2" key="1">
    <citation type="submission" date="2019-02" db="EMBL/GenBank/DDBJ databases">
        <title>Deep-cultivation of Planctomycetes and their phenomic and genomic characterization uncovers novel biology.</title>
        <authorList>
            <person name="Wiegand S."/>
            <person name="Jogler M."/>
            <person name="Boedeker C."/>
            <person name="Pinto D."/>
            <person name="Vollmers J."/>
            <person name="Rivas-Marin E."/>
            <person name="Kohn T."/>
            <person name="Peeters S.H."/>
            <person name="Heuer A."/>
            <person name="Rast P."/>
            <person name="Oberbeckmann S."/>
            <person name="Bunk B."/>
            <person name="Jeske O."/>
            <person name="Meyerdierks A."/>
            <person name="Storesund J.E."/>
            <person name="Kallscheuer N."/>
            <person name="Luecker S."/>
            <person name="Lage O.M."/>
            <person name="Pohl T."/>
            <person name="Merkel B.J."/>
            <person name="Hornburger P."/>
            <person name="Mueller R.-W."/>
            <person name="Bruemmer F."/>
            <person name="Labrenz M."/>
            <person name="Spormann A.M."/>
            <person name="Op Den Camp H."/>
            <person name="Overmann J."/>
            <person name="Amann R."/>
            <person name="Jetten M.S.M."/>
            <person name="Mascher T."/>
            <person name="Medema M.H."/>
            <person name="Devos D.P."/>
            <person name="Kaster A.-K."/>
            <person name="Ovreas L."/>
            <person name="Rohde M."/>
            <person name="Galperin M.Y."/>
            <person name="Jogler C."/>
        </authorList>
    </citation>
    <scope>NUCLEOTIDE SEQUENCE [LARGE SCALE GENOMIC DNA]</scope>
    <source>
        <strain evidence="1 2">Pla144</strain>
    </source>
</reference>
<comment type="caution">
    <text evidence="1">The sequence shown here is derived from an EMBL/GenBank/DDBJ whole genome shotgun (WGS) entry which is preliminary data.</text>
</comment>
<dbReference type="RefSeq" id="WP_146453100.1">
    <property type="nucleotide sequence ID" value="NZ_SJPS01000014.1"/>
</dbReference>
<sequence length="143" mass="15666">MMNTRTSDDDHDQANLGPLLDLPTIEADEFANWTPDEVAPVVKPTSQSKSEVIPSRDNAKLRLLQAIVDHPGMPSSKYPKLAQISPRKAVELRRLLVEQGLVRETQLQTKARGRAAIVLTPTKEGAEVLLAHDEGQASGRPTL</sequence>
<gene>
    <name evidence="1" type="ORF">Pla144_48880</name>
</gene>
<name>A0A5C6CBB3_9BACT</name>
<dbReference type="EMBL" id="SJPS01000014">
    <property type="protein sequence ID" value="TWU20721.1"/>
    <property type="molecule type" value="Genomic_DNA"/>
</dbReference>
<accession>A0A5C6CBB3</accession>
<evidence type="ECO:0000313" key="2">
    <source>
        <dbReference type="Proteomes" id="UP000318437"/>
    </source>
</evidence>
<protein>
    <submittedName>
        <fullName evidence="1">Uncharacterized protein</fullName>
    </submittedName>
</protein>
<dbReference type="AlphaFoldDB" id="A0A5C6CBB3"/>
<organism evidence="1 2">
    <name type="scientific">Bythopirellula polymerisocia</name>
    <dbReference type="NCBI Taxonomy" id="2528003"/>
    <lineage>
        <taxon>Bacteria</taxon>
        <taxon>Pseudomonadati</taxon>
        <taxon>Planctomycetota</taxon>
        <taxon>Planctomycetia</taxon>
        <taxon>Pirellulales</taxon>
        <taxon>Lacipirellulaceae</taxon>
        <taxon>Bythopirellula</taxon>
    </lineage>
</organism>
<evidence type="ECO:0000313" key="1">
    <source>
        <dbReference type="EMBL" id="TWU20721.1"/>
    </source>
</evidence>
<dbReference type="Proteomes" id="UP000318437">
    <property type="component" value="Unassembled WGS sequence"/>
</dbReference>